<dbReference type="Pfam" id="PF13561">
    <property type="entry name" value="adh_short_C2"/>
    <property type="match status" value="1"/>
</dbReference>
<accession>A0A4U6S6P7</accession>
<organism evidence="4 5">
    <name type="scientific">Bradyrhizobium elkanii</name>
    <dbReference type="NCBI Taxonomy" id="29448"/>
    <lineage>
        <taxon>Bacteria</taxon>
        <taxon>Pseudomonadati</taxon>
        <taxon>Pseudomonadota</taxon>
        <taxon>Alphaproteobacteria</taxon>
        <taxon>Hyphomicrobiales</taxon>
        <taxon>Nitrobacteraceae</taxon>
        <taxon>Bradyrhizobium</taxon>
    </lineage>
</organism>
<evidence type="ECO:0000313" key="4">
    <source>
        <dbReference type="EMBL" id="TKV80376.1"/>
    </source>
</evidence>
<dbReference type="PANTHER" id="PTHR42879:SF2">
    <property type="entry name" value="3-OXOACYL-[ACYL-CARRIER-PROTEIN] REDUCTASE FABG"/>
    <property type="match status" value="1"/>
</dbReference>
<dbReference type="SUPFAM" id="SSF51735">
    <property type="entry name" value="NAD(P)-binding Rossmann-fold domains"/>
    <property type="match status" value="1"/>
</dbReference>
<dbReference type="Gene3D" id="3.40.50.720">
    <property type="entry name" value="NAD(P)-binding Rossmann-like Domain"/>
    <property type="match status" value="1"/>
</dbReference>
<evidence type="ECO:0000313" key="5">
    <source>
        <dbReference type="Proteomes" id="UP000305095"/>
    </source>
</evidence>
<dbReference type="FunFam" id="3.40.50.720:FF:000173">
    <property type="entry name" value="3-oxoacyl-[acyl-carrier protein] reductase"/>
    <property type="match status" value="1"/>
</dbReference>
<dbReference type="PANTHER" id="PTHR42879">
    <property type="entry name" value="3-OXOACYL-(ACYL-CARRIER-PROTEIN) REDUCTASE"/>
    <property type="match status" value="1"/>
</dbReference>
<dbReference type="PRINTS" id="PR00081">
    <property type="entry name" value="GDHRDH"/>
</dbReference>
<dbReference type="SMART" id="SM00822">
    <property type="entry name" value="PKS_KR"/>
    <property type="match status" value="1"/>
</dbReference>
<gene>
    <name evidence="4" type="ORF">FDV58_16500</name>
</gene>
<dbReference type="AlphaFoldDB" id="A0A4U6S6P7"/>
<dbReference type="Proteomes" id="UP000305095">
    <property type="component" value="Unassembled WGS sequence"/>
</dbReference>
<proteinExistence type="inferred from homology"/>
<dbReference type="EMBL" id="SZZP01000009">
    <property type="protein sequence ID" value="TKV80376.1"/>
    <property type="molecule type" value="Genomic_DNA"/>
</dbReference>
<evidence type="ECO:0000259" key="3">
    <source>
        <dbReference type="SMART" id="SM00822"/>
    </source>
</evidence>
<comment type="similarity">
    <text evidence="1">Belongs to the short-chain dehydrogenases/reductases (SDR) family.</text>
</comment>
<reference evidence="4 5" key="1">
    <citation type="submission" date="2019-05" db="EMBL/GenBank/DDBJ databases">
        <title>Draft Genome of Bradyrhizobium elkanii strain SEMIA 938, Used in Commercial Inoculants for Lupinus spp. in Brazil.</title>
        <authorList>
            <person name="Hungria M."/>
            <person name="Delamuta J.R.M."/>
            <person name="Ribeiro R.A."/>
            <person name="Nogueira M.A."/>
        </authorList>
    </citation>
    <scope>NUCLEOTIDE SEQUENCE [LARGE SCALE GENOMIC DNA]</scope>
    <source>
        <strain evidence="4 5">Semia 938</strain>
    </source>
</reference>
<dbReference type="PRINTS" id="PR00080">
    <property type="entry name" value="SDRFAMILY"/>
</dbReference>
<dbReference type="InterPro" id="IPR036291">
    <property type="entry name" value="NAD(P)-bd_dom_sf"/>
</dbReference>
<protein>
    <submittedName>
        <fullName evidence="4">SDR family oxidoreductase</fullName>
    </submittedName>
</protein>
<evidence type="ECO:0000256" key="2">
    <source>
        <dbReference type="ARBA" id="ARBA00023002"/>
    </source>
</evidence>
<dbReference type="InterPro" id="IPR050259">
    <property type="entry name" value="SDR"/>
</dbReference>
<name>A0A4U6S6P7_BRAEL</name>
<dbReference type="GO" id="GO:0016491">
    <property type="term" value="F:oxidoreductase activity"/>
    <property type="evidence" value="ECO:0007669"/>
    <property type="project" value="UniProtKB-KW"/>
</dbReference>
<keyword evidence="2" id="KW-0560">Oxidoreductase</keyword>
<comment type="caution">
    <text evidence="4">The sequence shown here is derived from an EMBL/GenBank/DDBJ whole genome shotgun (WGS) entry which is preliminary data.</text>
</comment>
<evidence type="ECO:0000256" key="1">
    <source>
        <dbReference type="ARBA" id="ARBA00006484"/>
    </source>
</evidence>
<feature type="domain" description="Ketoreductase" evidence="3">
    <location>
        <begin position="8"/>
        <end position="221"/>
    </location>
</feature>
<dbReference type="InterPro" id="IPR002347">
    <property type="entry name" value="SDR_fam"/>
</dbReference>
<sequence>MMSDLKGRVALVTGGGRDVGAAIATMLAERGASVAVNYHSSKAEAEAVISEIEKAGGRAKAYQADIADADIVRKMVADIKSDFGGLDILVNNAGLVFRKRFSESTPEDWKKQIDTCLYGALNCCHSAGPLLEASGRGRIISIMGDSSRVGESGLALAAAARAGTIALMKSLAREWGRSGVTANSISLGLIETAHDKTWVDANRDKLVKAYAIRRLGLPSDVAPLVTLLASNAGSWITGQVISVNGGYSMV</sequence>
<dbReference type="InterPro" id="IPR057326">
    <property type="entry name" value="KR_dom"/>
</dbReference>